<evidence type="ECO:0000313" key="2">
    <source>
        <dbReference type="EMBL" id="OIW35159.1"/>
    </source>
</evidence>
<sequence>MRTRSAVAVLGLGLLSTVASGAPYCESPDEALQWFNYGVPVPTQCVQQMSEQALSFCSSYFASDPITTITTGTTTSTEIATETATTTSTYVYAPLGKRRADPVPSCPGNCINLATDCMPLTEPNLIRRPAASLDLYCRCLGVNPTTVTVSYSTATASSTTTETAVETEVVSETTISTEIEVTVATETTTQTEVSHRATHHLPPKRVRC</sequence>
<proteinExistence type="predicted"/>
<dbReference type="AlphaFoldDB" id="A0A1J7J4U9"/>
<keyword evidence="1" id="KW-0732">Signal</keyword>
<accession>A0A1J7J4U9</accession>
<feature type="chain" id="PRO_5012904982" evidence="1">
    <location>
        <begin position="22"/>
        <end position="208"/>
    </location>
</feature>
<dbReference type="EMBL" id="KV875093">
    <property type="protein sequence ID" value="OIW35159.1"/>
    <property type="molecule type" value="Genomic_DNA"/>
</dbReference>
<dbReference type="Proteomes" id="UP000182658">
    <property type="component" value="Unassembled WGS sequence"/>
</dbReference>
<evidence type="ECO:0000313" key="3">
    <source>
        <dbReference type="Proteomes" id="UP000182658"/>
    </source>
</evidence>
<feature type="signal peptide" evidence="1">
    <location>
        <begin position="1"/>
        <end position="21"/>
    </location>
</feature>
<protein>
    <submittedName>
        <fullName evidence="2">Uncharacterized protein</fullName>
    </submittedName>
</protein>
<reference evidence="2 3" key="1">
    <citation type="submission" date="2016-10" db="EMBL/GenBank/DDBJ databases">
        <title>Draft genome sequence of Coniochaeta ligniaria NRRL30616, a lignocellulolytic fungus for bioabatement of inhibitors in plant biomass hydrolysates.</title>
        <authorList>
            <consortium name="DOE Joint Genome Institute"/>
            <person name="Jimenez D.J."/>
            <person name="Hector R.E."/>
            <person name="Riley R."/>
            <person name="Sun H."/>
            <person name="Grigoriev I.V."/>
            <person name="Van Elsas J.D."/>
            <person name="Nichols N.N."/>
        </authorList>
    </citation>
    <scope>NUCLEOTIDE SEQUENCE [LARGE SCALE GENOMIC DNA]</scope>
    <source>
        <strain evidence="2 3">NRRL 30616</strain>
    </source>
</reference>
<dbReference type="OrthoDB" id="5244333at2759"/>
<name>A0A1J7J4U9_9PEZI</name>
<keyword evidence="3" id="KW-1185">Reference proteome</keyword>
<dbReference type="InParanoid" id="A0A1J7J4U9"/>
<organism evidence="2 3">
    <name type="scientific">Coniochaeta ligniaria NRRL 30616</name>
    <dbReference type="NCBI Taxonomy" id="1408157"/>
    <lineage>
        <taxon>Eukaryota</taxon>
        <taxon>Fungi</taxon>
        <taxon>Dikarya</taxon>
        <taxon>Ascomycota</taxon>
        <taxon>Pezizomycotina</taxon>
        <taxon>Sordariomycetes</taxon>
        <taxon>Sordariomycetidae</taxon>
        <taxon>Coniochaetales</taxon>
        <taxon>Coniochaetaceae</taxon>
        <taxon>Coniochaeta</taxon>
    </lineage>
</organism>
<evidence type="ECO:0000256" key="1">
    <source>
        <dbReference type="SAM" id="SignalP"/>
    </source>
</evidence>
<gene>
    <name evidence="2" type="ORF">CONLIGDRAFT_43314</name>
</gene>